<proteinExistence type="predicted"/>
<feature type="compositionally biased region" description="Basic and acidic residues" evidence="4">
    <location>
        <begin position="835"/>
        <end position="863"/>
    </location>
</feature>
<dbReference type="GO" id="GO:0046872">
    <property type="term" value="F:metal ion binding"/>
    <property type="evidence" value="ECO:0007669"/>
    <property type="project" value="UniProtKB-KW"/>
</dbReference>
<feature type="compositionally biased region" description="Acidic residues" evidence="4">
    <location>
        <begin position="173"/>
        <end position="184"/>
    </location>
</feature>
<keyword evidence="2 3" id="KW-0862">Zinc</keyword>
<reference evidence="6 7" key="1">
    <citation type="journal article" date="2014" name="Genome Announc.">
        <title>Draft genome sequence of Sclerotinia borealis, a psychrophilic plant pathogenic fungus.</title>
        <authorList>
            <person name="Mardanov A.V."/>
            <person name="Beletsky A.V."/>
            <person name="Kadnikov V.V."/>
            <person name="Ignatov A.N."/>
            <person name="Ravin N.V."/>
        </authorList>
    </citation>
    <scope>NUCLEOTIDE SEQUENCE [LARGE SCALE GENOMIC DNA]</scope>
    <source>
        <strain evidence="7">F-4157</strain>
    </source>
</reference>
<dbReference type="GO" id="GO:0030695">
    <property type="term" value="F:GTPase regulator activity"/>
    <property type="evidence" value="ECO:0007669"/>
    <property type="project" value="UniProtKB-ARBA"/>
</dbReference>
<evidence type="ECO:0000313" key="7">
    <source>
        <dbReference type="Proteomes" id="UP000019487"/>
    </source>
</evidence>
<evidence type="ECO:0000259" key="5">
    <source>
        <dbReference type="PROSITE" id="PS50023"/>
    </source>
</evidence>
<feature type="region of interest" description="Disordered" evidence="4">
    <location>
        <begin position="264"/>
        <end position="311"/>
    </location>
</feature>
<feature type="compositionally biased region" description="Basic and acidic residues" evidence="4">
    <location>
        <begin position="788"/>
        <end position="799"/>
    </location>
</feature>
<dbReference type="PROSITE" id="PS00478">
    <property type="entry name" value="LIM_DOMAIN_1"/>
    <property type="match status" value="1"/>
</dbReference>
<dbReference type="AlphaFoldDB" id="W9CQD7"/>
<feature type="domain" description="LIM zinc-binding" evidence="5">
    <location>
        <begin position="122"/>
        <end position="185"/>
    </location>
</feature>
<evidence type="ECO:0000256" key="4">
    <source>
        <dbReference type="SAM" id="MobiDB-lite"/>
    </source>
</evidence>
<feature type="compositionally biased region" description="Basic and acidic residues" evidence="4">
    <location>
        <begin position="896"/>
        <end position="909"/>
    </location>
</feature>
<feature type="region of interest" description="Disordered" evidence="4">
    <location>
        <begin position="168"/>
        <end position="192"/>
    </location>
</feature>
<evidence type="ECO:0000256" key="2">
    <source>
        <dbReference type="ARBA" id="ARBA00022833"/>
    </source>
</evidence>
<dbReference type="Proteomes" id="UP000019487">
    <property type="component" value="Unassembled WGS sequence"/>
</dbReference>
<feature type="compositionally biased region" description="Basic and acidic residues" evidence="4">
    <location>
        <begin position="295"/>
        <end position="304"/>
    </location>
</feature>
<feature type="region of interest" description="Disordered" evidence="4">
    <location>
        <begin position="788"/>
        <end position="915"/>
    </location>
</feature>
<dbReference type="PROSITE" id="PS50023">
    <property type="entry name" value="LIM_DOMAIN_2"/>
    <property type="match status" value="1"/>
</dbReference>
<dbReference type="STRING" id="1432307.W9CQD7"/>
<protein>
    <recommendedName>
        <fullName evidence="5">LIM zinc-binding domain-containing protein</fullName>
    </recommendedName>
</protein>
<name>W9CQD7_SCLBF</name>
<sequence>MTGRQATPRPPTSAFIELRPRTRHTISLPPLSLASTVSDTSKAIVTPHASLPRPHTSILQPQIPARPTATITAIRTIQKSSDPSFICTICWSPQHPPAAPRVLGRSSRIVCHQCWRAVLDLSICWVCGECIVRGDEVVSLGWCFWHRACFGCLLCGVSLGEGVLKDFEREGDGDGEGDEGDEGSDGGNARKGTELDKIPLCEWCETETKIKGFGEKKVLERGLENVTKSDGGLTRCRLEKLDEDRGLGVVLNGKEKKDIVVGLDGEEMVPSPPSSSSDLSPLSMQKRPSRLSTMNERKISKLIRDSSTPQEEIALLSDAAKMGVSEDGNPDDSTHSHSDTEPADLGPAAEASTSSTSPSASSPSNIYVSIYDPAGRAFIPSKTKPLPKWMSLLPTNVHRDREESRGDFRQRKAGPVVSRAALPDAYADGASSSHSDDCAGVHGPSTPCVTEGGGTGISPGDLSEEVTPKVKPLSRKRASSVSDNIDTPSSTRKPSTSQSTISSLAIPSPKSHHKITSTRPRSVSIEESLPRPHPHPASAYRRGNRSSTIESSSFKSGNISINIQAVPLHEHAPRDVSERPLTPYPKDEDEDPFQGIVGSRNLNVRGAAEGANTNISLLTSPLSTFITPRKGSCCGLSTSLEVANVDALRRRDRDGGESSFDSTFESFPRPEIAKPNASYGIGIGIGMGITSPKLGFLGQGSEYLERCVAGVMLPGGGAEREREREKEREKEGIVEKIRRQRVGTVSLGQVAQTVKEEKLERERKRAETQSQSEWNWVDSGEGKILIKGEEAKAKVEMTSRKSSRRSRGVVSEEERDKLERSGSRDGGRRSLRRSRVGEEMRGMGKEKEKVEREREKLEREKQVKRNIKGKGKEKLKEKEKLQEDEMEVEIEVNSEVGEKSERELKKESRGSFGDE</sequence>
<dbReference type="HOGENOM" id="CLU_321828_0_0_1"/>
<dbReference type="OrthoDB" id="8062037at2759"/>
<organism evidence="6 7">
    <name type="scientific">Sclerotinia borealis (strain F-4128)</name>
    <dbReference type="NCBI Taxonomy" id="1432307"/>
    <lineage>
        <taxon>Eukaryota</taxon>
        <taxon>Fungi</taxon>
        <taxon>Dikarya</taxon>
        <taxon>Ascomycota</taxon>
        <taxon>Pezizomycotina</taxon>
        <taxon>Leotiomycetes</taxon>
        <taxon>Helotiales</taxon>
        <taxon>Sclerotiniaceae</taxon>
        <taxon>Sclerotinia</taxon>
    </lineage>
</organism>
<evidence type="ECO:0000256" key="3">
    <source>
        <dbReference type="PROSITE-ProRule" id="PRU00125"/>
    </source>
</evidence>
<feature type="region of interest" description="Disordered" evidence="4">
    <location>
        <begin position="397"/>
        <end position="555"/>
    </location>
</feature>
<accession>W9CQD7</accession>
<feature type="region of interest" description="Disordered" evidence="4">
    <location>
        <begin position="323"/>
        <end position="367"/>
    </location>
</feature>
<feature type="compositionally biased region" description="Polar residues" evidence="4">
    <location>
        <begin position="545"/>
        <end position="555"/>
    </location>
</feature>
<feature type="compositionally biased region" description="Basic and acidic residues" evidence="4">
    <location>
        <begin position="870"/>
        <end position="883"/>
    </location>
</feature>
<keyword evidence="7" id="KW-1185">Reference proteome</keyword>
<feature type="compositionally biased region" description="Low complexity" evidence="4">
    <location>
        <begin position="351"/>
        <end position="364"/>
    </location>
</feature>
<feature type="compositionally biased region" description="Basic and acidic residues" evidence="4">
    <location>
        <begin position="810"/>
        <end position="828"/>
    </location>
</feature>
<evidence type="ECO:0000313" key="6">
    <source>
        <dbReference type="EMBL" id="ESZ98061.1"/>
    </source>
</evidence>
<dbReference type="EMBL" id="AYSA01000056">
    <property type="protein sequence ID" value="ESZ98061.1"/>
    <property type="molecule type" value="Genomic_DNA"/>
</dbReference>
<keyword evidence="1 3" id="KW-0479">Metal-binding</keyword>
<evidence type="ECO:0000256" key="1">
    <source>
        <dbReference type="ARBA" id="ARBA00022723"/>
    </source>
</evidence>
<feature type="compositionally biased region" description="Low complexity" evidence="4">
    <location>
        <begin position="274"/>
        <end position="283"/>
    </location>
</feature>
<feature type="compositionally biased region" description="Polar residues" evidence="4">
    <location>
        <begin position="479"/>
        <end position="505"/>
    </location>
</feature>
<dbReference type="InterPro" id="IPR001781">
    <property type="entry name" value="Znf_LIM"/>
</dbReference>
<comment type="caution">
    <text evidence="6">The sequence shown here is derived from an EMBL/GenBank/DDBJ whole genome shotgun (WGS) entry which is preliminary data.</text>
</comment>
<dbReference type="Gene3D" id="2.10.110.10">
    <property type="entry name" value="Cysteine Rich Protein"/>
    <property type="match status" value="1"/>
</dbReference>
<gene>
    <name evidence="6" type="ORF">SBOR_1592</name>
</gene>
<keyword evidence="3" id="KW-0440">LIM domain</keyword>
<feature type="compositionally biased region" description="Basic and acidic residues" evidence="4">
    <location>
        <begin position="397"/>
        <end position="410"/>
    </location>
</feature>